<dbReference type="PROSITE" id="PS50052">
    <property type="entry name" value="GUANYLATE_KINASE_2"/>
    <property type="match status" value="1"/>
</dbReference>
<name>A0A819UWA2_9BILA</name>
<protein>
    <recommendedName>
        <fullName evidence="1">Guanylate kinase-like domain-containing protein</fullName>
    </recommendedName>
</protein>
<comment type="caution">
    <text evidence="2">The sequence shown here is derived from an EMBL/GenBank/DDBJ whole genome shotgun (WGS) entry which is preliminary data.</text>
</comment>
<dbReference type="SUPFAM" id="SSF52540">
    <property type="entry name" value="P-loop containing nucleoside triphosphate hydrolases"/>
    <property type="match status" value="1"/>
</dbReference>
<evidence type="ECO:0000313" key="2">
    <source>
        <dbReference type="EMBL" id="CAF4103821.1"/>
    </source>
</evidence>
<accession>A0A819UWA2</accession>
<dbReference type="AlphaFoldDB" id="A0A819UWA2"/>
<gene>
    <name evidence="2" type="ORF">KXQ929_LOCUS34684</name>
</gene>
<proteinExistence type="predicted"/>
<sequence length="92" mass="11469">KYSNLLPYIIYMKIPSTIEKLREYFYVNEQQWIEIEQVSRQIEQNYSHLFDKIIYLNQSFDEIFSQLKSLVKHVQIKPMWVNQCWFSPRERF</sequence>
<evidence type="ECO:0000313" key="3">
    <source>
        <dbReference type="Proteomes" id="UP000663868"/>
    </source>
</evidence>
<dbReference type="EMBL" id="CAJOBB010004799">
    <property type="protein sequence ID" value="CAF4103821.1"/>
    <property type="molecule type" value="Genomic_DNA"/>
</dbReference>
<evidence type="ECO:0000259" key="1">
    <source>
        <dbReference type="PROSITE" id="PS50052"/>
    </source>
</evidence>
<dbReference type="InterPro" id="IPR008144">
    <property type="entry name" value="Guanylate_kin-like_dom"/>
</dbReference>
<dbReference type="InterPro" id="IPR008145">
    <property type="entry name" value="GK/Ca_channel_bsu"/>
</dbReference>
<reference evidence="2" key="1">
    <citation type="submission" date="2021-02" db="EMBL/GenBank/DDBJ databases">
        <authorList>
            <person name="Nowell W R."/>
        </authorList>
    </citation>
    <scope>NUCLEOTIDE SEQUENCE</scope>
</reference>
<feature type="domain" description="Guanylate kinase-like" evidence="1">
    <location>
        <begin position="1"/>
        <end position="72"/>
    </location>
</feature>
<dbReference type="InterPro" id="IPR027417">
    <property type="entry name" value="P-loop_NTPase"/>
</dbReference>
<dbReference type="Proteomes" id="UP000663868">
    <property type="component" value="Unassembled WGS sequence"/>
</dbReference>
<organism evidence="2 3">
    <name type="scientific">Adineta steineri</name>
    <dbReference type="NCBI Taxonomy" id="433720"/>
    <lineage>
        <taxon>Eukaryota</taxon>
        <taxon>Metazoa</taxon>
        <taxon>Spiralia</taxon>
        <taxon>Gnathifera</taxon>
        <taxon>Rotifera</taxon>
        <taxon>Eurotatoria</taxon>
        <taxon>Bdelloidea</taxon>
        <taxon>Adinetida</taxon>
        <taxon>Adinetidae</taxon>
        <taxon>Adineta</taxon>
    </lineage>
</organism>
<feature type="non-terminal residue" evidence="2">
    <location>
        <position position="1"/>
    </location>
</feature>
<dbReference type="Pfam" id="PF00625">
    <property type="entry name" value="Guanylate_kin"/>
    <property type="match status" value="1"/>
</dbReference>
<dbReference type="Gene3D" id="3.40.50.300">
    <property type="entry name" value="P-loop containing nucleotide triphosphate hydrolases"/>
    <property type="match status" value="1"/>
</dbReference>